<protein>
    <submittedName>
        <fullName evidence="2">Uncharacterized protein</fullName>
    </submittedName>
</protein>
<evidence type="ECO:0000313" key="3">
    <source>
        <dbReference type="Proteomes" id="UP000287896"/>
    </source>
</evidence>
<dbReference type="EMBL" id="MK288021">
    <property type="protein sequence ID" value="AZU98870.1"/>
    <property type="molecule type" value="Genomic_DNA"/>
</dbReference>
<dbReference type="Proteomes" id="UP000287896">
    <property type="component" value="Segment"/>
</dbReference>
<gene>
    <name evidence="2" type="ORF">pW2_31</name>
</gene>
<feature type="region of interest" description="Disordered" evidence="1">
    <location>
        <begin position="159"/>
        <end position="181"/>
    </location>
</feature>
<keyword evidence="3" id="KW-1185">Reference proteome</keyword>
<reference evidence="2 3" key="1">
    <citation type="submission" date="2018-12" db="EMBL/GenBank/DDBJ databases">
        <title>Characterization of a novel siphovirus infacting Bacillus anthracis.</title>
        <authorList>
            <person name="Hu X."/>
            <person name="Wan X."/>
            <person name="Geng P."/>
            <person name="Yuan Z."/>
        </authorList>
    </citation>
    <scope>NUCLEOTIDE SEQUENCE [LARGE SCALE GENOMIC DNA]</scope>
</reference>
<evidence type="ECO:0000313" key="2">
    <source>
        <dbReference type="EMBL" id="AZU98870.1"/>
    </source>
</evidence>
<organism evidence="2 3">
    <name type="scientific">Bacillus phage pW2</name>
    <dbReference type="NCBI Taxonomy" id="2500559"/>
    <lineage>
        <taxon>Viruses</taxon>
        <taxon>Duplodnaviria</taxon>
        <taxon>Heunggongvirae</taxon>
        <taxon>Uroviricota</taxon>
        <taxon>Caudoviricetes</taxon>
        <taxon>Joanripponvirinae</taxon>
        <taxon>Sophritavirus</taxon>
        <taxon>Sophritavirus pW2</taxon>
    </lineage>
</organism>
<accession>A0A3Q9R7C8</accession>
<name>A0A3Q9R7C8_9CAUD</name>
<proteinExistence type="predicted"/>
<sequence>MEENKRIEDMIKVSEEVEKKSNEEFKAKFEEMFQKDVNQLVESQAEELEKIMKKGVDPQRFCEVGGKNVSPNTNFSPISSLDWQDYTLTNKGFVTKVEKKNKATEFIPVEEDLSVYSEDVLTLEEAIEAVAKEEGLTVEEVKAHVHKFQRDLYKKYTKKKVDKVKAKSKKKQAKKSKKKNR</sequence>
<evidence type="ECO:0000256" key="1">
    <source>
        <dbReference type="SAM" id="MobiDB-lite"/>
    </source>
</evidence>